<dbReference type="PANTHER" id="PTHR44579">
    <property type="entry name" value="OS01G0730500 PROTEIN"/>
    <property type="match status" value="1"/>
</dbReference>
<proteinExistence type="predicted"/>
<dbReference type="PANTHER" id="PTHR44579:SF2">
    <property type="entry name" value="OS01G0730500 PROTEIN"/>
    <property type="match status" value="1"/>
</dbReference>
<sequence>MTDAPNPQQQGSQDRSGLEPELGGVLREYPERSGFEPELGGALREKGVYVDEVTCIGCKHCAHVARNTFYIEPDYGRARVINQDGEPEEVIQEAIDTCPVNCIHWVEYEQLKELEAERRHQVIPIAGFPVTRGAIVSAQRRKRQQETSS</sequence>
<evidence type="ECO:0000313" key="3">
    <source>
        <dbReference type="Proteomes" id="UP001056708"/>
    </source>
</evidence>
<reference evidence="2" key="1">
    <citation type="submission" date="2022-06" db="EMBL/GenBank/DDBJ databases">
        <title>Genome sequence of Phormidium yuhuli AB48 isolated from an industrial photobioreactor environment.</title>
        <authorList>
            <person name="Qiu Y."/>
            <person name="Noonan A.J.C."/>
            <person name="Dofher K."/>
            <person name="Koch M."/>
            <person name="Kieft B."/>
            <person name="Lin X."/>
            <person name="Ziels R.M."/>
            <person name="Hallam S.J."/>
        </authorList>
    </citation>
    <scope>NUCLEOTIDE SEQUENCE</scope>
    <source>
        <strain evidence="2">AB48</strain>
    </source>
</reference>
<accession>A0ABY5AUJ4</accession>
<protein>
    <submittedName>
        <fullName evidence="2">Ferredoxin</fullName>
    </submittedName>
</protein>
<dbReference type="SUPFAM" id="SSF54862">
    <property type="entry name" value="4Fe-4S ferredoxins"/>
    <property type="match status" value="1"/>
</dbReference>
<evidence type="ECO:0000256" key="1">
    <source>
        <dbReference type="SAM" id="MobiDB-lite"/>
    </source>
</evidence>
<gene>
    <name evidence="2" type="ORF">NEA10_03495</name>
</gene>
<dbReference type="Gene3D" id="3.30.70.20">
    <property type="match status" value="1"/>
</dbReference>
<feature type="compositionally biased region" description="Polar residues" evidence="1">
    <location>
        <begin position="1"/>
        <end position="15"/>
    </location>
</feature>
<organism evidence="2 3">
    <name type="scientific">Phormidium yuhuli AB48</name>
    <dbReference type="NCBI Taxonomy" id="2940671"/>
    <lineage>
        <taxon>Bacteria</taxon>
        <taxon>Bacillati</taxon>
        <taxon>Cyanobacteriota</taxon>
        <taxon>Cyanophyceae</taxon>
        <taxon>Oscillatoriophycideae</taxon>
        <taxon>Oscillatoriales</taxon>
        <taxon>Oscillatoriaceae</taxon>
        <taxon>Phormidium</taxon>
        <taxon>Phormidium yuhuli</taxon>
    </lineage>
</organism>
<dbReference type="Pfam" id="PF13370">
    <property type="entry name" value="Fer4_13"/>
    <property type="match status" value="1"/>
</dbReference>
<dbReference type="EMBL" id="CP098611">
    <property type="protein sequence ID" value="USR91803.1"/>
    <property type="molecule type" value="Genomic_DNA"/>
</dbReference>
<dbReference type="RefSeq" id="WP_252663832.1">
    <property type="nucleotide sequence ID" value="NZ_CP098611.1"/>
</dbReference>
<dbReference type="Proteomes" id="UP001056708">
    <property type="component" value="Chromosome"/>
</dbReference>
<keyword evidence="3" id="KW-1185">Reference proteome</keyword>
<evidence type="ECO:0000313" key="2">
    <source>
        <dbReference type="EMBL" id="USR91803.1"/>
    </source>
</evidence>
<name>A0ABY5AUJ4_9CYAN</name>
<feature type="region of interest" description="Disordered" evidence="1">
    <location>
        <begin position="1"/>
        <end position="33"/>
    </location>
</feature>